<evidence type="ECO:0000313" key="4">
    <source>
        <dbReference type="Proteomes" id="UP000647133"/>
    </source>
</evidence>
<feature type="domain" description="DUF4136" evidence="2">
    <location>
        <begin position="37"/>
        <end position="219"/>
    </location>
</feature>
<keyword evidence="1" id="KW-0732">Signal</keyword>
<evidence type="ECO:0000259" key="2">
    <source>
        <dbReference type="Pfam" id="PF13590"/>
    </source>
</evidence>
<organism evidence="3 4">
    <name type="scientific">Echinicola arenosa</name>
    <dbReference type="NCBI Taxonomy" id="2774144"/>
    <lineage>
        <taxon>Bacteria</taxon>
        <taxon>Pseudomonadati</taxon>
        <taxon>Bacteroidota</taxon>
        <taxon>Cytophagia</taxon>
        <taxon>Cytophagales</taxon>
        <taxon>Cyclobacteriaceae</taxon>
        <taxon>Echinicola</taxon>
    </lineage>
</organism>
<protein>
    <submittedName>
        <fullName evidence="3">DUF4136 domain-containing protein</fullName>
    </submittedName>
</protein>
<comment type="caution">
    <text evidence="3">The sequence shown here is derived from an EMBL/GenBank/DDBJ whole genome shotgun (WGS) entry which is preliminary data.</text>
</comment>
<evidence type="ECO:0000256" key="1">
    <source>
        <dbReference type="SAM" id="SignalP"/>
    </source>
</evidence>
<sequence>MLRKLKTNILVASIFMAMGCTPNGAEFVDELDLVLTVEDPDVNYDDYETYYMPDSIVLISNDNNSKLDKVTEQLILVKIDEHFQQMGWEKRVNAETDGSDVVLLVSVIDLVNFQIVGWWDYWGWWPGWGWYGPVYPPGGWYPGYPGGCCYFGGVYSYREGTLIIEMVDPNNATANSDSEPDPLPILWAGGLNGLLEGSQSNLNNRIDRGLDQIFTDSPYLNK</sequence>
<dbReference type="InterPro" id="IPR025411">
    <property type="entry name" value="DUF4136"/>
</dbReference>
<dbReference type="Gene3D" id="3.30.160.670">
    <property type="match status" value="1"/>
</dbReference>
<dbReference type="Pfam" id="PF13590">
    <property type="entry name" value="DUF4136"/>
    <property type="match status" value="1"/>
</dbReference>
<dbReference type="PROSITE" id="PS51257">
    <property type="entry name" value="PROKAR_LIPOPROTEIN"/>
    <property type="match status" value="1"/>
</dbReference>
<evidence type="ECO:0000313" key="3">
    <source>
        <dbReference type="EMBL" id="MBD8489378.1"/>
    </source>
</evidence>
<reference evidence="3 4" key="1">
    <citation type="submission" date="2020-09" db="EMBL/GenBank/DDBJ databases">
        <title>Echinicola sp. CAU 1574 isolated from sand of Sido Beach.</title>
        <authorList>
            <person name="Kim W."/>
        </authorList>
    </citation>
    <scope>NUCLEOTIDE SEQUENCE [LARGE SCALE GENOMIC DNA]</scope>
    <source>
        <strain evidence="3 4">CAU 1574</strain>
    </source>
</reference>
<feature type="signal peptide" evidence="1">
    <location>
        <begin position="1"/>
        <end position="25"/>
    </location>
</feature>
<name>A0ABR9AND2_9BACT</name>
<dbReference type="Proteomes" id="UP000647133">
    <property type="component" value="Unassembled WGS sequence"/>
</dbReference>
<keyword evidence="4" id="KW-1185">Reference proteome</keyword>
<dbReference type="EMBL" id="JACYTQ010000003">
    <property type="protein sequence ID" value="MBD8489378.1"/>
    <property type="molecule type" value="Genomic_DNA"/>
</dbReference>
<feature type="chain" id="PRO_5046029757" evidence="1">
    <location>
        <begin position="26"/>
        <end position="222"/>
    </location>
</feature>
<accession>A0ABR9AND2</accession>
<proteinExistence type="predicted"/>
<gene>
    <name evidence="3" type="ORF">IFO69_11540</name>
</gene>
<dbReference type="RefSeq" id="WP_192010255.1">
    <property type="nucleotide sequence ID" value="NZ_JACYTQ010000003.1"/>
</dbReference>